<organism evidence="4 5">
    <name type="scientific">Pedobacter chinensis</name>
    <dbReference type="NCBI Taxonomy" id="2282421"/>
    <lineage>
        <taxon>Bacteria</taxon>
        <taxon>Pseudomonadati</taxon>
        <taxon>Bacteroidota</taxon>
        <taxon>Sphingobacteriia</taxon>
        <taxon>Sphingobacteriales</taxon>
        <taxon>Sphingobacteriaceae</taxon>
        <taxon>Pedobacter</taxon>
    </lineage>
</organism>
<dbReference type="SMART" id="SM00448">
    <property type="entry name" value="REC"/>
    <property type="match status" value="1"/>
</dbReference>
<reference evidence="4 5" key="1">
    <citation type="submission" date="2018-07" db="EMBL/GenBank/DDBJ databases">
        <title>Pedobacter sp. nov., isolated from soil.</title>
        <authorList>
            <person name="Zhou L.Y."/>
            <person name="Du Z.J."/>
        </authorList>
    </citation>
    <scope>NUCLEOTIDE SEQUENCE [LARGE SCALE GENOMIC DNA]</scope>
    <source>
        <strain evidence="4 5">JDX94</strain>
    </source>
</reference>
<evidence type="ECO:0000313" key="4">
    <source>
        <dbReference type="EMBL" id="RDC58027.1"/>
    </source>
</evidence>
<dbReference type="SUPFAM" id="SSF52172">
    <property type="entry name" value="CheY-like"/>
    <property type="match status" value="1"/>
</dbReference>
<dbReference type="RefSeq" id="WP_115401447.1">
    <property type="nucleotide sequence ID" value="NZ_QPKV01000002.1"/>
</dbReference>
<dbReference type="Gene3D" id="3.40.50.2300">
    <property type="match status" value="1"/>
</dbReference>
<feature type="modified residue" description="4-aspartylphosphate" evidence="2">
    <location>
        <position position="52"/>
    </location>
</feature>
<evidence type="ECO:0000256" key="2">
    <source>
        <dbReference type="PROSITE-ProRule" id="PRU00169"/>
    </source>
</evidence>
<dbReference type="PANTHER" id="PTHR44591:SF3">
    <property type="entry name" value="RESPONSE REGULATORY DOMAIN-CONTAINING PROTEIN"/>
    <property type="match status" value="1"/>
</dbReference>
<proteinExistence type="predicted"/>
<dbReference type="OrthoDB" id="677887at2"/>
<dbReference type="PROSITE" id="PS50110">
    <property type="entry name" value="RESPONSE_REGULATORY"/>
    <property type="match status" value="1"/>
</dbReference>
<dbReference type="InterPro" id="IPR001789">
    <property type="entry name" value="Sig_transdc_resp-reg_receiver"/>
</dbReference>
<evidence type="ECO:0000259" key="3">
    <source>
        <dbReference type="PROSITE" id="PS50110"/>
    </source>
</evidence>
<dbReference type="EMBL" id="QPKV01000002">
    <property type="protein sequence ID" value="RDC58027.1"/>
    <property type="molecule type" value="Genomic_DNA"/>
</dbReference>
<accession>A0A369Q428</accession>
<sequence length="118" mass="13264">MKKILIIEDNLSNAEMIAAIFDEEGFETRTLLKVEDLSNILAKFKPDLILMDILLEGEDGRILCNKIKSDIQTSHIIVILMTAALLHTIPEIPCNPDAIVTKPFDIYNLSKQVSELLN</sequence>
<dbReference type="InterPro" id="IPR050595">
    <property type="entry name" value="Bact_response_regulator"/>
</dbReference>
<evidence type="ECO:0000256" key="1">
    <source>
        <dbReference type="ARBA" id="ARBA00022553"/>
    </source>
</evidence>
<keyword evidence="1 2" id="KW-0597">Phosphoprotein</keyword>
<keyword evidence="5" id="KW-1185">Reference proteome</keyword>
<feature type="domain" description="Response regulatory" evidence="3">
    <location>
        <begin position="3"/>
        <end position="117"/>
    </location>
</feature>
<name>A0A369Q428_9SPHI</name>
<protein>
    <submittedName>
        <fullName evidence="4">Response regulator</fullName>
    </submittedName>
</protein>
<evidence type="ECO:0000313" key="5">
    <source>
        <dbReference type="Proteomes" id="UP000253961"/>
    </source>
</evidence>
<dbReference type="InterPro" id="IPR011006">
    <property type="entry name" value="CheY-like_superfamily"/>
</dbReference>
<dbReference type="Pfam" id="PF00072">
    <property type="entry name" value="Response_reg"/>
    <property type="match status" value="1"/>
</dbReference>
<comment type="caution">
    <text evidence="4">The sequence shown here is derived from an EMBL/GenBank/DDBJ whole genome shotgun (WGS) entry which is preliminary data.</text>
</comment>
<dbReference type="AlphaFoldDB" id="A0A369Q428"/>
<dbReference type="Proteomes" id="UP000253961">
    <property type="component" value="Unassembled WGS sequence"/>
</dbReference>
<dbReference type="GO" id="GO:0000160">
    <property type="term" value="P:phosphorelay signal transduction system"/>
    <property type="evidence" value="ECO:0007669"/>
    <property type="project" value="InterPro"/>
</dbReference>
<gene>
    <name evidence="4" type="ORF">DU508_03500</name>
</gene>
<dbReference type="PANTHER" id="PTHR44591">
    <property type="entry name" value="STRESS RESPONSE REGULATOR PROTEIN 1"/>
    <property type="match status" value="1"/>
</dbReference>